<dbReference type="InterPro" id="IPR001714">
    <property type="entry name" value="Pept_M24_MAP"/>
</dbReference>
<dbReference type="PANTHER" id="PTHR46112:SF3">
    <property type="entry name" value="AMINOPEPTIDASE YPDF"/>
    <property type="match status" value="1"/>
</dbReference>
<keyword evidence="7" id="KW-1185">Reference proteome</keyword>
<dbReference type="InterPro" id="IPR029149">
    <property type="entry name" value="Creatin/AminoP/Spt16_N"/>
</dbReference>
<dbReference type="AlphaFoldDB" id="A0A1G9JZA8"/>
<dbReference type="CDD" id="cd01092">
    <property type="entry name" value="APP-like"/>
    <property type="match status" value="1"/>
</dbReference>
<dbReference type="Proteomes" id="UP000199476">
    <property type="component" value="Unassembled WGS sequence"/>
</dbReference>
<evidence type="ECO:0000256" key="3">
    <source>
        <dbReference type="ARBA" id="ARBA00022801"/>
    </source>
</evidence>
<dbReference type="STRING" id="321763.SAMN04488692_104123"/>
<dbReference type="InterPro" id="IPR000994">
    <property type="entry name" value="Pept_M24"/>
</dbReference>
<evidence type="ECO:0000313" key="7">
    <source>
        <dbReference type="Proteomes" id="UP000199476"/>
    </source>
</evidence>
<keyword evidence="2" id="KW-0479">Metal-binding</keyword>
<sequence length="356" mass="40040">MRERLEKSYKVMETRQLDAVLVTSFPNRFYFSGFSGTSGQLLLQREGKNFFITDFRYTEQASEETEGYEIVEVNQKKLEQLAEVIREEKITSLGFENRRLNHYHYKKIDDLTENTALIPLDKDLDEIRLVKSKEEIETIKEAIGITEEAFSEILNFIEPGLSEKRIAAELEYILRKKGGEGPAFDFIVASGQRSALPHGVASEKKLKKGEFVTLDFGIRYSGYCSDMTRTIFLGEPLEKHREIYDLVLSAHNEVIEKVKPGLSGSEADALARDLIEAEGYGDNFGHGLGHGLGIEVHEGPKLSSQSDTILKPGMIFTDEPGIYISGFGGVRIEDDILLNDEGAVVLNNFTKELITL</sequence>
<dbReference type="PANTHER" id="PTHR46112">
    <property type="entry name" value="AMINOPEPTIDASE"/>
    <property type="match status" value="1"/>
</dbReference>
<dbReference type="InterPro" id="IPR001131">
    <property type="entry name" value="Peptidase_M24B_aminopep-P_CS"/>
</dbReference>
<protein>
    <submittedName>
        <fullName evidence="6">Xaa-Pro aminopeptidase</fullName>
    </submittedName>
</protein>
<dbReference type="GO" id="GO:0008235">
    <property type="term" value="F:metalloexopeptidase activity"/>
    <property type="evidence" value="ECO:0007669"/>
    <property type="project" value="UniProtKB-ARBA"/>
</dbReference>
<organism evidence="6 7">
    <name type="scientific">Halarsenatibacter silvermanii</name>
    <dbReference type="NCBI Taxonomy" id="321763"/>
    <lineage>
        <taxon>Bacteria</taxon>
        <taxon>Bacillati</taxon>
        <taxon>Bacillota</taxon>
        <taxon>Clostridia</taxon>
        <taxon>Halanaerobiales</taxon>
        <taxon>Halarsenatibacteraceae</taxon>
        <taxon>Halarsenatibacter</taxon>
    </lineage>
</organism>
<evidence type="ECO:0000259" key="5">
    <source>
        <dbReference type="Pfam" id="PF01321"/>
    </source>
</evidence>
<dbReference type="Gene3D" id="3.90.230.10">
    <property type="entry name" value="Creatinase/methionine aminopeptidase superfamily"/>
    <property type="match status" value="1"/>
</dbReference>
<dbReference type="GO" id="GO:0046872">
    <property type="term" value="F:metal ion binding"/>
    <property type="evidence" value="ECO:0007669"/>
    <property type="project" value="UniProtKB-KW"/>
</dbReference>
<dbReference type="GO" id="GO:0004177">
    <property type="term" value="F:aminopeptidase activity"/>
    <property type="evidence" value="ECO:0007669"/>
    <property type="project" value="UniProtKB-KW"/>
</dbReference>
<dbReference type="PRINTS" id="PR00599">
    <property type="entry name" value="MAPEPTIDASE"/>
</dbReference>
<feature type="domain" description="Creatinase N-terminal" evidence="5">
    <location>
        <begin position="4"/>
        <end position="130"/>
    </location>
</feature>
<dbReference type="OrthoDB" id="9806388at2"/>
<evidence type="ECO:0000256" key="2">
    <source>
        <dbReference type="ARBA" id="ARBA00022723"/>
    </source>
</evidence>
<evidence type="ECO:0000256" key="1">
    <source>
        <dbReference type="ARBA" id="ARBA00008766"/>
    </source>
</evidence>
<name>A0A1G9JZA8_9FIRM</name>
<dbReference type="SUPFAM" id="SSF55920">
    <property type="entry name" value="Creatinase/aminopeptidase"/>
    <property type="match status" value="1"/>
</dbReference>
<dbReference type="FunFam" id="3.90.230.10:FF:000014">
    <property type="entry name" value="Aminopeptidase P family protein"/>
    <property type="match status" value="1"/>
</dbReference>
<feature type="domain" description="Peptidase M24" evidence="4">
    <location>
        <begin position="137"/>
        <end position="339"/>
    </location>
</feature>
<keyword evidence="3" id="KW-0378">Hydrolase</keyword>
<dbReference type="Gene3D" id="3.40.350.10">
    <property type="entry name" value="Creatinase/prolidase N-terminal domain"/>
    <property type="match status" value="1"/>
</dbReference>
<dbReference type="Pfam" id="PF01321">
    <property type="entry name" value="Creatinase_N"/>
    <property type="match status" value="1"/>
</dbReference>
<dbReference type="RefSeq" id="WP_089758620.1">
    <property type="nucleotide sequence ID" value="NZ_FNGO01000004.1"/>
</dbReference>
<evidence type="ECO:0000259" key="4">
    <source>
        <dbReference type="Pfam" id="PF00557"/>
    </source>
</evidence>
<proteinExistence type="inferred from homology"/>
<dbReference type="InterPro" id="IPR036005">
    <property type="entry name" value="Creatinase/aminopeptidase-like"/>
</dbReference>
<comment type="similarity">
    <text evidence="1">Belongs to the peptidase M24B family.</text>
</comment>
<dbReference type="SUPFAM" id="SSF53092">
    <property type="entry name" value="Creatinase/prolidase N-terminal domain"/>
    <property type="match status" value="1"/>
</dbReference>
<dbReference type="Pfam" id="PF00557">
    <property type="entry name" value="Peptidase_M24"/>
    <property type="match status" value="1"/>
</dbReference>
<gene>
    <name evidence="6" type="ORF">SAMN04488692_104123</name>
</gene>
<dbReference type="InterPro" id="IPR000587">
    <property type="entry name" value="Creatinase_N"/>
</dbReference>
<keyword evidence="6" id="KW-0031">Aminopeptidase</keyword>
<dbReference type="InterPro" id="IPR050659">
    <property type="entry name" value="Peptidase_M24B"/>
</dbReference>
<dbReference type="PROSITE" id="PS00491">
    <property type="entry name" value="PROLINE_PEPTIDASE"/>
    <property type="match status" value="1"/>
</dbReference>
<dbReference type="EMBL" id="FNGO01000004">
    <property type="protein sequence ID" value="SDL42566.1"/>
    <property type="molecule type" value="Genomic_DNA"/>
</dbReference>
<keyword evidence="6" id="KW-0645">Protease</keyword>
<accession>A0A1G9JZA8</accession>
<reference evidence="6 7" key="1">
    <citation type="submission" date="2016-10" db="EMBL/GenBank/DDBJ databases">
        <authorList>
            <person name="de Groot N.N."/>
        </authorList>
    </citation>
    <scope>NUCLEOTIDE SEQUENCE [LARGE SCALE GENOMIC DNA]</scope>
    <source>
        <strain evidence="6 7">SLAS-1</strain>
    </source>
</reference>
<evidence type="ECO:0000313" key="6">
    <source>
        <dbReference type="EMBL" id="SDL42566.1"/>
    </source>
</evidence>